<dbReference type="InterPro" id="IPR001633">
    <property type="entry name" value="EAL_dom"/>
</dbReference>
<dbReference type="Pfam" id="PF00563">
    <property type="entry name" value="EAL"/>
    <property type="match status" value="1"/>
</dbReference>
<name>A0ABV6NEZ3_9BACI</name>
<dbReference type="SMART" id="SM00052">
    <property type="entry name" value="EAL"/>
    <property type="match status" value="1"/>
</dbReference>
<feature type="domain" description="EAL" evidence="1">
    <location>
        <begin position="1"/>
        <end position="158"/>
    </location>
</feature>
<dbReference type="PANTHER" id="PTHR33121">
    <property type="entry name" value="CYCLIC DI-GMP PHOSPHODIESTERASE PDEF"/>
    <property type="match status" value="1"/>
</dbReference>
<keyword evidence="3" id="KW-1185">Reference proteome</keyword>
<proteinExistence type="predicted"/>
<dbReference type="PANTHER" id="PTHR33121:SF71">
    <property type="entry name" value="OXYGEN SENSOR PROTEIN DOSP"/>
    <property type="match status" value="1"/>
</dbReference>
<dbReference type="SUPFAM" id="SSF141868">
    <property type="entry name" value="EAL domain-like"/>
    <property type="match status" value="1"/>
</dbReference>
<reference evidence="2 3" key="1">
    <citation type="submission" date="2024-09" db="EMBL/GenBank/DDBJ databases">
        <authorList>
            <person name="Sun Q."/>
            <person name="Mori K."/>
        </authorList>
    </citation>
    <scope>NUCLEOTIDE SEQUENCE [LARGE SCALE GENOMIC DNA]</scope>
    <source>
        <strain evidence="2 3">NCAIM B.02301</strain>
    </source>
</reference>
<gene>
    <name evidence="2" type="ORF">ACFFH4_09605</name>
</gene>
<dbReference type="Gene3D" id="3.20.20.450">
    <property type="entry name" value="EAL domain"/>
    <property type="match status" value="1"/>
</dbReference>
<protein>
    <submittedName>
        <fullName evidence="2">EAL domain-containing protein</fullName>
    </submittedName>
</protein>
<dbReference type="InterPro" id="IPR050706">
    <property type="entry name" value="Cyclic-di-GMP_PDE-like"/>
</dbReference>
<accession>A0ABV6NEZ3</accession>
<sequence length="158" mass="17775">MQNQNHLLELATFIEGVMSVNLSPRQFTKVSLVQTIERILEETGLEPHLLELEITESLTVNIDQTITTLHELKSLGVKMSIDDYGTGFSSINYLKQFPVDTLKMDQSFVQELSDDTSDATIVKTIILMAHNLKLNVVAEGIETNEQLVFLQKHLCNEG</sequence>
<dbReference type="Proteomes" id="UP001589833">
    <property type="component" value="Unassembled WGS sequence"/>
</dbReference>
<comment type="caution">
    <text evidence="2">The sequence shown here is derived from an EMBL/GenBank/DDBJ whole genome shotgun (WGS) entry which is preliminary data.</text>
</comment>
<dbReference type="EMBL" id="JBHLTR010000013">
    <property type="protein sequence ID" value="MFC0559301.1"/>
    <property type="molecule type" value="Genomic_DNA"/>
</dbReference>
<dbReference type="CDD" id="cd01948">
    <property type="entry name" value="EAL"/>
    <property type="match status" value="1"/>
</dbReference>
<dbReference type="PROSITE" id="PS50883">
    <property type="entry name" value="EAL"/>
    <property type="match status" value="1"/>
</dbReference>
<evidence type="ECO:0000313" key="3">
    <source>
        <dbReference type="Proteomes" id="UP001589833"/>
    </source>
</evidence>
<organism evidence="2 3">
    <name type="scientific">Halalkalibacter alkalisediminis</name>
    <dbReference type="NCBI Taxonomy" id="935616"/>
    <lineage>
        <taxon>Bacteria</taxon>
        <taxon>Bacillati</taxon>
        <taxon>Bacillota</taxon>
        <taxon>Bacilli</taxon>
        <taxon>Bacillales</taxon>
        <taxon>Bacillaceae</taxon>
        <taxon>Halalkalibacter</taxon>
    </lineage>
</organism>
<evidence type="ECO:0000259" key="1">
    <source>
        <dbReference type="PROSITE" id="PS50883"/>
    </source>
</evidence>
<dbReference type="InterPro" id="IPR035919">
    <property type="entry name" value="EAL_sf"/>
</dbReference>
<evidence type="ECO:0000313" key="2">
    <source>
        <dbReference type="EMBL" id="MFC0559301.1"/>
    </source>
</evidence>